<evidence type="ECO:0000256" key="1">
    <source>
        <dbReference type="ARBA" id="ARBA00022771"/>
    </source>
</evidence>
<organism evidence="6 7">
    <name type="scientific">Caenorhabditis remanei</name>
    <name type="common">Caenorhabditis vulgaris</name>
    <dbReference type="NCBI Taxonomy" id="31234"/>
    <lineage>
        <taxon>Eukaryota</taxon>
        <taxon>Metazoa</taxon>
        <taxon>Ecdysozoa</taxon>
        <taxon>Nematoda</taxon>
        <taxon>Chromadorea</taxon>
        <taxon>Rhabditida</taxon>
        <taxon>Rhabditina</taxon>
        <taxon>Rhabditomorpha</taxon>
        <taxon>Rhabditoidea</taxon>
        <taxon>Rhabditidae</taxon>
        <taxon>Peloderinae</taxon>
        <taxon>Caenorhabditis</taxon>
    </lineage>
</organism>
<dbReference type="KEGG" id="crq:GCK72_010618"/>
<dbReference type="RefSeq" id="XP_053587534.1">
    <property type="nucleotide sequence ID" value="XM_053727957.1"/>
</dbReference>
<keyword evidence="1 3" id="KW-0479">Metal-binding</keyword>
<keyword evidence="4" id="KW-0175">Coiled coil</keyword>
<evidence type="ECO:0000259" key="5">
    <source>
        <dbReference type="PROSITE" id="PS50089"/>
    </source>
</evidence>
<feature type="coiled-coil region" evidence="4">
    <location>
        <begin position="13"/>
        <end position="106"/>
    </location>
</feature>
<evidence type="ECO:0000256" key="2">
    <source>
        <dbReference type="ARBA" id="ARBA00022833"/>
    </source>
</evidence>
<dbReference type="EMBL" id="WUAV01000003">
    <property type="protein sequence ID" value="KAF1762356.1"/>
    <property type="molecule type" value="Genomic_DNA"/>
</dbReference>
<sequence>MSLSKPTVSLSSGRSAEVQAKIAKNRMKALEKRVSFLEKESTELKNLRIKLKIAKSRGNALERRLNLISQDNDILAQDNDTLAQDNDTLAQDNDTLEGGIDALQAEVARKDLEIARRDAELAWFNWNEEVREESRICQLCLQEYSHEANIPKVIACGHICCHNCLAQVTEEINGVVVARCWICRRYTKKPQDRDFATAFIVLPRLLPRPPAFVQL</sequence>
<dbReference type="PROSITE" id="PS50089">
    <property type="entry name" value="ZF_RING_2"/>
    <property type="match status" value="1"/>
</dbReference>
<comment type="caution">
    <text evidence="6">The sequence shown here is derived from an EMBL/GenBank/DDBJ whole genome shotgun (WGS) entry which is preliminary data.</text>
</comment>
<proteinExistence type="predicted"/>
<dbReference type="GeneID" id="78775011"/>
<evidence type="ECO:0000256" key="4">
    <source>
        <dbReference type="SAM" id="Coils"/>
    </source>
</evidence>
<keyword evidence="1 3" id="KW-0863">Zinc-finger</keyword>
<feature type="domain" description="RING-type" evidence="5">
    <location>
        <begin position="137"/>
        <end position="184"/>
    </location>
</feature>
<dbReference type="CTD" id="78775011"/>
<gene>
    <name evidence="6" type="ORF">GCK72_010618</name>
</gene>
<dbReference type="GO" id="GO:0008270">
    <property type="term" value="F:zinc ion binding"/>
    <property type="evidence" value="ECO:0007669"/>
    <property type="project" value="UniProtKB-KW"/>
</dbReference>
<dbReference type="Proteomes" id="UP000483820">
    <property type="component" value="Chromosome III"/>
</dbReference>
<evidence type="ECO:0000256" key="3">
    <source>
        <dbReference type="PROSITE-ProRule" id="PRU00175"/>
    </source>
</evidence>
<reference evidence="6 7" key="1">
    <citation type="submission" date="2019-12" db="EMBL/GenBank/DDBJ databases">
        <title>Chromosome-level assembly of the Caenorhabditis remanei genome.</title>
        <authorList>
            <person name="Teterina A.A."/>
            <person name="Willis J.H."/>
            <person name="Phillips P.C."/>
        </authorList>
    </citation>
    <scope>NUCLEOTIDE SEQUENCE [LARGE SCALE GENOMIC DNA]</scope>
    <source>
        <strain evidence="6 7">PX506</strain>
        <tissue evidence="6">Whole organism</tissue>
    </source>
</reference>
<accession>A0A6A5H676</accession>
<evidence type="ECO:0000313" key="7">
    <source>
        <dbReference type="Proteomes" id="UP000483820"/>
    </source>
</evidence>
<dbReference type="AlphaFoldDB" id="A0A6A5H676"/>
<keyword evidence="2" id="KW-0862">Zinc</keyword>
<protein>
    <recommendedName>
        <fullName evidence="5">RING-type domain-containing protein</fullName>
    </recommendedName>
</protein>
<dbReference type="Gene3D" id="3.30.40.10">
    <property type="entry name" value="Zinc/RING finger domain, C3HC4 (zinc finger)"/>
    <property type="match status" value="1"/>
</dbReference>
<name>A0A6A5H676_CAERE</name>
<dbReference type="SUPFAM" id="SSF57850">
    <property type="entry name" value="RING/U-box"/>
    <property type="match status" value="1"/>
</dbReference>
<dbReference type="InterPro" id="IPR001841">
    <property type="entry name" value="Znf_RING"/>
</dbReference>
<evidence type="ECO:0000313" key="6">
    <source>
        <dbReference type="EMBL" id="KAF1762356.1"/>
    </source>
</evidence>
<dbReference type="InterPro" id="IPR013083">
    <property type="entry name" value="Znf_RING/FYVE/PHD"/>
</dbReference>